<evidence type="ECO:0000313" key="2">
    <source>
        <dbReference type="Proteomes" id="UP001642464"/>
    </source>
</evidence>
<dbReference type="Proteomes" id="UP001642464">
    <property type="component" value="Unassembled WGS sequence"/>
</dbReference>
<protein>
    <submittedName>
        <fullName evidence="1">Uncharacterized protein</fullName>
    </submittedName>
</protein>
<accession>A0ABP0HNT3</accession>
<gene>
    <name evidence="1" type="ORF">SCF082_LOCUS2851</name>
</gene>
<dbReference type="EMBL" id="CAXAMM010001414">
    <property type="protein sequence ID" value="CAK8991889.1"/>
    <property type="molecule type" value="Genomic_DNA"/>
</dbReference>
<sequence length="295" mass="33082">MAAGYCLTDLQAGLLLALGAPCILVHLLDYTASKSQKSYSRDLWCFEMFSGIGGIHNAFRRLNLSSAKYDRDIDKDAMDFGTVLGFLVACQYILRLKPGALFWGGLPCSLHVWISRGTSGKTRDNPRGIFDGSFKHECVKVANLLAARYALLVLVCLVRQVHWITEQPVSSVAMYLPYLEVALHTARQMLGFPAGLLQKFWMGLFGSRSLKRSVLFGSAPYIHQFSLQHRVTAADREKYKWNSAGNTKLSRTKSGRKWVSGGPKLTSTQAYPPKFSSRVASYHNRFCVETWHDLF</sequence>
<evidence type="ECO:0000313" key="1">
    <source>
        <dbReference type="EMBL" id="CAK8991889.1"/>
    </source>
</evidence>
<comment type="caution">
    <text evidence="1">The sequence shown here is derived from an EMBL/GenBank/DDBJ whole genome shotgun (WGS) entry which is preliminary data.</text>
</comment>
<proteinExistence type="predicted"/>
<reference evidence="1 2" key="1">
    <citation type="submission" date="2024-02" db="EMBL/GenBank/DDBJ databases">
        <authorList>
            <person name="Chen Y."/>
            <person name="Shah S."/>
            <person name="Dougan E. K."/>
            <person name="Thang M."/>
            <person name="Chan C."/>
        </authorList>
    </citation>
    <scope>NUCLEOTIDE SEQUENCE [LARGE SCALE GENOMIC DNA]</scope>
</reference>
<keyword evidence="2" id="KW-1185">Reference proteome</keyword>
<name>A0ABP0HNT3_9DINO</name>
<organism evidence="1 2">
    <name type="scientific">Durusdinium trenchii</name>
    <dbReference type="NCBI Taxonomy" id="1381693"/>
    <lineage>
        <taxon>Eukaryota</taxon>
        <taxon>Sar</taxon>
        <taxon>Alveolata</taxon>
        <taxon>Dinophyceae</taxon>
        <taxon>Suessiales</taxon>
        <taxon>Symbiodiniaceae</taxon>
        <taxon>Durusdinium</taxon>
    </lineage>
</organism>